<dbReference type="GO" id="GO:0035556">
    <property type="term" value="P:intracellular signal transduction"/>
    <property type="evidence" value="ECO:0007669"/>
    <property type="project" value="InterPro"/>
</dbReference>
<dbReference type="PANTHER" id="PTHR43433:SF8">
    <property type="entry name" value="BIFUNCTIONAL LIPASE_ADENYLATE CYCLASE LIPJ"/>
    <property type="match status" value="1"/>
</dbReference>
<dbReference type="GO" id="GO:0004016">
    <property type="term" value="F:adenylate cyclase activity"/>
    <property type="evidence" value="ECO:0007669"/>
    <property type="project" value="UniProtKB-ARBA"/>
</dbReference>
<dbReference type="Gene3D" id="3.40.50.1820">
    <property type="entry name" value="alpha/beta hydrolase"/>
    <property type="match status" value="1"/>
</dbReference>
<protein>
    <submittedName>
        <fullName evidence="2">Adenylate cyclase, class 3</fullName>
    </submittedName>
</protein>
<dbReference type="InterPro" id="IPR000073">
    <property type="entry name" value="AB_hydrolase_1"/>
</dbReference>
<dbReference type="SMART" id="SM00044">
    <property type="entry name" value="CYCc"/>
    <property type="match status" value="1"/>
</dbReference>
<dbReference type="Pfam" id="PF00561">
    <property type="entry name" value="Abhydrolase_1"/>
    <property type="match status" value="1"/>
</dbReference>
<dbReference type="CDD" id="cd07302">
    <property type="entry name" value="CHD"/>
    <property type="match status" value="1"/>
</dbReference>
<sequence>MRGHQPMSYSNLPLTRYAASGEVNVAYQVMGDGPFDLIVIPGIVSHIEFLHEVPGYTAFLRRLSKFARVVTFDKRGQGLSDRISGAPTLEERMDDVRAVMDNIGSRRAALLGFSEGCALSAMFAASYPERVSHLVLFGGFIRYADLFSAGDPEQIISERMKFWGTGAMIRGVIASKAANPEAVSQFAKFERLSASPGAFKAIQFLNLKINVRPILPSVRIPTLVLHRATDALIPVQKGRDLAALIPGAKYVEYPDGDHAFWSGDVDALQGDIEEFITGHRETSSTDLERILATVLFTDIVDSTRRAAEMGDQIWRRLLDNHDQLAKQIVDEHRGNLIKTTGDGILATFDGPGRAVRCALTFAAAAKQIGLSLRSGLHTGEIEVRGRDIGGIAVHAAARVMAKSGAQEVMVSRVVTDLVAGAGLKFDERGAHELKGLPGRWELFAASA</sequence>
<dbReference type="InterPro" id="IPR029058">
    <property type="entry name" value="AB_hydrolase_fold"/>
</dbReference>
<proteinExistence type="predicted"/>
<dbReference type="Proteomes" id="UP000183208">
    <property type="component" value="Unassembled WGS sequence"/>
</dbReference>
<dbReference type="AlphaFoldDB" id="A0A1M6U7A8"/>
<dbReference type="GO" id="GO:0009190">
    <property type="term" value="P:cyclic nucleotide biosynthetic process"/>
    <property type="evidence" value="ECO:0007669"/>
    <property type="project" value="InterPro"/>
</dbReference>
<feature type="domain" description="Guanylate cyclase" evidence="1">
    <location>
        <begin position="293"/>
        <end position="400"/>
    </location>
</feature>
<dbReference type="PROSITE" id="PS50125">
    <property type="entry name" value="GUANYLATE_CYCLASE_2"/>
    <property type="match status" value="1"/>
</dbReference>
<dbReference type="SUPFAM" id="SSF55073">
    <property type="entry name" value="Nucleotide cyclase"/>
    <property type="match status" value="1"/>
</dbReference>
<evidence type="ECO:0000259" key="1">
    <source>
        <dbReference type="PROSITE" id="PS50125"/>
    </source>
</evidence>
<gene>
    <name evidence="2" type="ORF">SAMN05444171_1343</name>
</gene>
<organism evidence="2 3">
    <name type="scientific">Bradyrhizobium lablabi</name>
    <dbReference type="NCBI Taxonomy" id="722472"/>
    <lineage>
        <taxon>Bacteria</taxon>
        <taxon>Pseudomonadati</taxon>
        <taxon>Pseudomonadota</taxon>
        <taxon>Alphaproteobacteria</taxon>
        <taxon>Hyphomicrobiales</taxon>
        <taxon>Nitrobacteraceae</taxon>
        <taxon>Bradyrhizobium</taxon>
    </lineage>
</organism>
<dbReference type="Pfam" id="PF00211">
    <property type="entry name" value="Guanylate_cyc"/>
    <property type="match status" value="1"/>
</dbReference>
<name>A0A1M6U7A8_9BRAD</name>
<dbReference type="Gene3D" id="3.30.70.1230">
    <property type="entry name" value="Nucleotide cyclase"/>
    <property type="match status" value="1"/>
</dbReference>
<dbReference type="SUPFAM" id="SSF53474">
    <property type="entry name" value="alpha/beta-Hydrolases"/>
    <property type="match status" value="1"/>
</dbReference>
<reference evidence="2 3" key="1">
    <citation type="submission" date="2016-10" db="EMBL/GenBank/DDBJ databases">
        <authorList>
            <person name="de Groot N.N."/>
        </authorList>
    </citation>
    <scope>NUCLEOTIDE SEQUENCE [LARGE SCALE GENOMIC DNA]</scope>
    <source>
        <strain evidence="2 3">GAS522</strain>
    </source>
</reference>
<accession>A0A1M6U7A8</accession>
<dbReference type="InterPro" id="IPR001054">
    <property type="entry name" value="A/G_cyclase"/>
</dbReference>
<dbReference type="PRINTS" id="PR00111">
    <property type="entry name" value="ABHYDROLASE"/>
</dbReference>
<dbReference type="EMBL" id="FNTI01000001">
    <property type="protein sequence ID" value="SEC41137.1"/>
    <property type="molecule type" value="Genomic_DNA"/>
</dbReference>
<evidence type="ECO:0000313" key="2">
    <source>
        <dbReference type="EMBL" id="SEC41137.1"/>
    </source>
</evidence>
<dbReference type="InterPro" id="IPR050471">
    <property type="entry name" value="AB_hydrolase"/>
</dbReference>
<dbReference type="InterPro" id="IPR029787">
    <property type="entry name" value="Nucleotide_cyclase"/>
</dbReference>
<evidence type="ECO:0000313" key="3">
    <source>
        <dbReference type="Proteomes" id="UP000183208"/>
    </source>
</evidence>
<dbReference type="PANTHER" id="PTHR43433">
    <property type="entry name" value="HYDROLASE, ALPHA/BETA FOLD FAMILY PROTEIN"/>
    <property type="match status" value="1"/>
</dbReference>